<dbReference type="InterPro" id="IPR014729">
    <property type="entry name" value="Rossmann-like_a/b/a_fold"/>
</dbReference>
<dbReference type="AlphaFoldDB" id="A0A7W6CV95"/>
<evidence type="ECO:0000259" key="11">
    <source>
        <dbReference type="Pfam" id="PF19269"/>
    </source>
</evidence>
<evidence type="ECO:0000256" key="1">
    <source>
        <dbReference type="ARBA" id="ARBA00022490"/>
    </source>
</evidence>
<accession>A0A7W6CV95</accession>
<dbReference type="SUPFAM" id="SSF48163">
    <property type="entry name" value="An anticodon-binding domain of class I aminoacyl-tRNA synthetases"/>
    <property type="match status" value="1"/>
</dbReference>
<evidence type="ECO:0000256" key="3">
    <source>
        <dbReference type="ARBA" id="ARBA00022723"/>
    </source>
</evidence>
<comment type="subunit">
    <text evidence="9">Monomer.</text>
</comment>
<dbReference type="Gene3D" id="1.10.10.350">
    <property type="match status" value="1"/>
</dbReference>
<comment type="catalytic activity">
    <reaction evidence="9">
        <text>tRNA(Glu) + L-glutamate + ATP = L-glutamyl-tRNA(Glu) + AMP + diphosphate</text>
        <dbReference type="Rhea" id="RHEA:23540"/>
        <dbReference type="Rhea" id="RHEA-COMP:9663"/>
        <dbReference type="Rhea" id="RHEA-COMP:9680"/>
        <dbReference type="ChEBI" id="CHEBI:29985"/>
        <dbReference type="ChEBI" id="CHEBI:30616"/>
        <dbReference type="ChEBI" id="CHEBI:33019"/>
        <dbReference type="ChEBI" id="CHEBI:78442"/>
        <dbReference type="ChEBI" id="CHEBI:78520"/>
        <dbReference type="ChEBI" id="CHEBI:456215"/>
        <dbReference type="EC" id="6.1.1.17"/>
    </reaction>
</comment>
<keyword evidence="2 9" id="KW-0436">Ligase</keyword>
<keyword evidence="7 9" id="KW-0648">Protein biosynthesis</keyword>
<name>A0A7W6CV95_9HYPH</name>
<dbReference type="GO" id="GO:0005829">
    <property type="term" value="C:cytosol"/>
    <property type="evidence" value="ECO:0007669"/>
    <property type="project" value="TreeGrafter"/>
</dbReference>
<dbReference type="PRINTS" id="PR00987">
    <property type="entry name" value="TRNASYNTHGLU"/>
</dbReference>
<keyword evidence="13" id="KW-1185">Reference proteome</keyword>
<protein>
    <recommendedName>
        <fullName evidence="9">Glutamate--tRNA ligase</fullName>
        <ecNumber evidence="9">6.1.1.17</ecNumber>
    </recommendedName>
    <alternativeName>
        <fullName evidence="9">Glutamyl-tRNA synthetase</fullName>
        <shortName evidence="9">GluRS</shortName>
    </alternativeName>
</protein>
<sequence length="462" mass="50077">MADPMNVYRFAPSPTGYLHLGNARTLLLNALPARAGGKFILRLDDTDAARVREEFVAGIREDLAWLGIAPDEERRQSEREEIYRAAFERLRAAGRIYPAYETPEELERARRLARLSGRPPVYDRRALRLTEAERAALEAEGRRPHWRFRLSEGRIGWPDGFRGPQEIDLASLSDPVIVRDDGAFLYVFSSVVDDADLGVTSVVRGEDHVTNTAVQLDMFAALGATPPAFAHHNLLTRADGEGLSKRQGSLSLRSLREQGVEPLAVAAYAALIGSSEAVRPVADLGELAALVASARPSRAPARIDPDELAALSAKTVHALDFQAVAPRLEQLGVGGGAVFWETVRGNLATLAEAADWWRIAREAAAPSSPALEDVPLLAEAVRSLPAEPWDETTWKSWTAGLSAATGRKGRALFAPLRLALTGLPHGPELARLLPFIGRERALARLTEAQLRAASSSPAEGDG</sequence>
<keyword evidence="4 9" id="KW-0547">Nucleotide-binding</keyword>
<keyword evidence="8 9" id="KW-0030">Aminoacyl-tRNA synthetase</keyword>
<dbReference type="GO" id="GO:0006424">
    <property type="term" value="P:glutamyl-tRNA aminoacylation"/>
    <property type="evidence" value="ECO:0007669"/>
    <property type="project" value="UniProtKB-UniRule"/>
</dbReference>
<keyword evidence="5" id="KW-0862">Zinc</keyword>
<evidence type="ECO:0000259" key="10">
    <source>
        <dbReference type="Pfam" id="PF00749"/>
    </source>
</evidence>
<feature type="domain" description="Aminoacyl-tRNA synthetase class I anticodon-binding" evidence="11">
    <location>
        <begin position="372"/>
        <end position="448"/>
    </location>
</feature>
<dbReference type="InterPro" id="IPR020058">
    <property type="entry name" value="Glu/Gln-tRNA-synth_Ib_cat-dom"/>
</dbReference>
<feature type="short sequence motif" description="'KMSKS' region" evidence="9">
    <location>
        <begin position="242"/>
        <end position="246"/>
    </location>
</feature>
<dbReference type="EMBL" id="JACIDR010000001">
    <property type="protein sequence ID" value="MBB3971723.1"/>
    <property type="molecule type" value="Genomic_DNA"/>
</dbReference>
<comment type="similarity">
    <text evidence="9">Belongs to the class-I aminoacyl-tRNA synthetase family. Glutamate--tRNA ligase type 1 subfamily.</text>
</comment>
<evidence type="ECO:0000313" key="12">
    <source>
        <dbReference type="EMBL" id="MBB3971723.1"/>
    </source>
</evidence>
<dbReference type="SUPFAM" id="SSF52374">
    <property type="entry name" value="Nucleotidylyl transferase"/>
    <property type="match status" value="1"/>
</dbReference>
<feature type="binding site" evidence="9">
    <location>
        <position position="245"/>
    </location>
    <ligand>
        <name>ATP</name>
        <dbReference type="ChEBI" id="CHEBI:30616"/>
    </ligand>
</feature>
<organism evidence="12 13">
    <name type="scientific">Hansschlegelia beijingensis</name>
    <dbReference type="NCBI Taxonomy" id="1133344"/>
    <lineage>
        <taxon>Bacteria</taxon>
        <taxon>Pseudomonadati</taxon>
        <taxon>Pseudomonadota</taxon>
        <taxon>Alphaproteobacteria</taxon>
        <taxon>Hyphomicrobiales</taxon>
        <taxon>Methylopilaceae</taxon>
        <taxon>Hansschlegelia</taxon>
    </lineage>
</organism>
<dbReference type="PANTHER" id="PTHR43311">
    <property type="entry name" value="GLUTAMATE--TRNA LIGASE"/>
    <property type="match status" value="1"/>
</dbReference>
<dbReference type="InterPro" id="IPR000924">
    <property type="entry name" value="Glu/Gln-tRNA-synth"/>
</dbReference>
<dbReference type="InterPro" id="IPR020751">
    <property type="entry name" value="aa-tRNA-synth_I_codon-bd_sub2"/>
</dbReference>
<evidence type="ECO:0000256" key="7">
    <source>
        <dbReference type="ARBA" id="ARBA00022917"/>
    </source>
</evidence>
<feature type="short sequence motif" description="'HIGH' region" evidence="9">
    <location>
        <begin position="12"/>
        <end position="22"/>
    </location>
</feature>
<dbReference type="GO" id="GO:0000049">
    <property type="term" value="F:tRNA binding"/>
    <property type="evidence" value="ECO:0007669"/>
    <property type="project" value="InterPro"/>
</dbReference>
<dbReference type="EC" id="6.1.1.17" evidence="9"/>
<comment type="function">
    <text evidence="9">Catalyzes the attachment of glutamate to tRNA(Glu) in a two-step reaction: glutamate is first activated by ATP to form Glu-AMP and then transferred to the acceptor end of tRNA(Glu).</text>
</comment>
<gene>
    <name evidence="9" type="primary">gltX</name>
    <name evidence="12" type="ORF">GGR24_000356</name>
</gene>
<evidence type="ECO:0000256" key="9">
    <source>
        <dbReference type="HAMAP-Rule" id="MF_00022"/>
    </source>
</evidence>
<dbReference type="InterPro" id="IPR001412">
    <property type="entry name" value="aa-tRNA-synth_I_CS"/>
</dbReference>
<comment type="caution">
    <text evidence="12">The sequence shown here is derived from an EMBL/GenBank/DDBJ whole genome shotgun (WGS) entry which is preliminary data.</text>
</comment>
<dbReference type="GO" id="GO:0004818">
    <property type="term" value="F:glutamate-tRNA ligase activity"/>
    <property type="evidence" value="ECO:0007669"/>
    <property type="project" value="UniProtKB-UniRule"/>
</dbReference>
<proteinExistence type="inferred from homology"/>
<evidence type="ECO:0000256" key="4">
    <source>
        <dbReference type="ARBA" id="ARBA00022741"/>
    </source>
</evidence>
<dbReference type="GO" id="GO:0005524">
    <property type="term" value="F:ATP binding"/>
    <property type="evidence" value="ECO:0007669"/>
    <property type="project" value="UniProtKB-UniRule"/>
</dbReference>
<evidence type="ECO:0000313" key="13">
    <source>
        <dbReference type="Proteomes" id="UP000528964"/>
    </source>
</evidence>
<dbReference type="Pfam" id="PF19269">
    <property type="entry name" value="Anticodon_2"/>
    <property type="match status" value="1"/>
</dbReference>
<feature type="domain" description="Glutamyl/glutaminyl-tRNA synthetase class Ib catalytic" evidence="10">
    <location>
        <begin position="9"/>
        <end position="286"/>
    </location>
</feature>
<keyword evidence="6 9" id="KW-0067">ATP-binding</keyword>
<evidence type="ECO:0000256" key="8">
    <source>
        <dbReference type="ARBA" id="ARBA00023146"/>
    </source>
</evidence>
<dbReference type="PANTHER" id="PTHR43311:SF1">
    <property type="entry name" value="GLUTAMYL-Q TRNA(ASP) SYNTHETASE"/>
    <property type="match status" value="1"/>
</dbReference>
<comment type="subcellular location">
    <subcellularLocation>
        <location evidence="9">Cytoplasm</location>
    </subcellularLocation>
</comment>
<evidence type="ECO:0000256" key="5">
    <source>
        <dbReference type="ARBA" id="ARBA00022833"/>
    </source>
</evidence>
<evidence type="ECO:0000256" key="2">
    <source>
        <dbReference type="ARBA" id="ARBA00022598"/>
    </source>
</evidence>
<dbReference type="Gene3D" id="3.40.50.620">
    <property type="entry name" value="HUPs"/>
    <property type="match status" value="1"/>
</dbReference>
<evidence type="ECO:0000256" key="6">
    <source>
        <dbReference type="ARBA" id="ARBA00022840"/>
    </source>
</evidence>
<dbReference type="PROSITE" id="PS00178">
    <property type="entry name" value="AA_TRNA_LIGASE_I"/>
    <property type="match status" value="1"/>
</dbReference>
<dbReference type="HAMAP" id="MF_00022">
    <property type="entry name" value="Glu_tRNA_synth_type1"/>
    <property type="match status" value="1"/>
</dbReference>
<dbReference type="InterPro" id="IPR045462">
    <property type="entry name" value="aa-tRNA-synth_I_cd-bd"/>
</dbReference>
<dbReference type="InterPro" id="IPR008925">
    <property type="entry name" value="aa_tRNA-synth_I_cd-bd_sf"/>
</dbReference>
<comment type="caution">
    <text evidence="9">Lacks conserved residue(s) required for the propagation of feature annotation.</text>
</comment>
<keyword evidence="1 9" id="KW-0963">Cytoplasm</keyword>
<keyword evidence="3" id="KW-0479">Metal-binding</keyword>
<reference evidence="12 13" key="1">
    <citation type="submission" date="2020-08" db="EMBL/GenBank/DDBJ databases">
        <title>Genomic Encyclopedia of Type Strains, Phase IV (KMG-IV): sequencing the most valuable type-strain genomes for metagenomic binning, comparative biology and taxonomic classification.</title>
        <authorList>
            <person name="Goeker M."/>
        </authorList>
    </citation>
    <scope>NUCLEOTIDE SEQUENCE [LARGE SCALE GENOMIC DNA]</scope>
    <source>
        <strain evidence="12 13">DSM 25481</strain>
    </source>
</reference>
<dbReference type="Proteomes" id="UP000528964">
    <property type="component" value="Unassembled WGS sequence"/>
</dbReference>
<dbReference type="Pfam" id="PF00749">
    <property type="entry name" value="tRNA-synt_1c"/>
    <property type="match status" value="1"/>
</dbReference>
<dbReference type="InterPro" id="IPR049940">
    <property type="entry name" value="GluQ/Sye"/>
</dbReference>
<dbReference type="InterPro" id="IPR004527">
    <property type="entry name" value="Glu-tRNA-ligase_bac/mito"/>
</dbReference>